<sequence length="141" mass="15245">MPYATQTDIIDAYGIDLLSVVADRDGNGEIDSTAVERGLASASSIIDAHVLARHPAPWPEVPELVRNLCVDIAVYQMSGEGRGLTDERRRRYEDALSLLRRVADGKADLGLPSSPSAPVRAGAVVVSGERRRFTRSSLRGM</sequence>
<reference evidence="1" key="1">
    <citation type="submission" date="2016-04" db="EMBL/GenBank/DDBJ databases">
        <authorList>
            <person name="Evans L.H."/>
            <person name="Alamgir A."/>
            <person name="Owens N."/>
            <person name="Weber N.D."/>
            <person name="Virtaneva K."/>
            <person name="Barbian K."/>
            <person name="Babar A."/>
            <person name="Rosenke K."/>
        </authorList>
    </citation>
    <scope>NUCLEOTIDE SEQUENCE</scope>
    <source>
        <strain evidence="1">86</strain>
    </source>
</reference>
<dbReference type="Pfam" id="PF07030">
    <property type="entry name" value="Phage_Mu_Gp36"/>
    <property type="match status" value="1"/>
</dbReference>
<dbReference type="InterPro" id="IPR009752">
    <property type="entry name" value="Phage_Mu_GpJ"/>
</dbReference>
<evidence type="ECO:0000313" key="1">
    <source>
        <dbReference type="EMBL" id="SBW09162.1"/>
    </source>
</evidence>
<accession>A0A212KBW6</accession>
<organism evidence="1">
    <name type="scientific">uncultured Alphaproteobacteria bacterium</name>
    <dbReference type="NCBI Taxonomy" id="91750"/>
    <lineage>
        <taxon>Bacteria</taxon>
        <taxon>Pseudomonadati</taxon>
        <taxon>Pseudomonadota</taxon>
        <taxon>Alphaproteobacteria</taxon>
        <taxon>environmental samples</taxon>
    </lineage>
</organism>
<name>A0A212KBW6_9PROT</name>
<gene>
    <name evidence="1" type="ORF">KL86APRO_12530</name>
</gene>
<dbReference type="AlphaFoldDB" id="A0A212KBW6"/>
<protein>
    <recommendedName>
        <fullName evidence="2">DUF1320 domain-containing protein</fullName>
    </recommendedName>
</protein>
<evidence type="ECO:0008006" key="2">
    <source>
        <dbReference type="Google" id="ProtNLM"/>
    </source>
</evidence>
<dbReference type="EMBL" id="FLUO01000001">
    <property type="protein sequence ID" value="SBW09162.1"/>
    <property type="molecule type" value="Genomic_DNA"/>
</dbReference>
<proteinExistence type="predicted"/>